<gene>
    <name evidence="3" type="ordered locus">LFE_2346</name>
</gene>
<reference evidence="4" key="2">
    <citation type="submission" date="2012-03" db="EMBL/GenBank/DDBJ databases">
        <title>The complete genome sequence of the pioneer microbe on fresh volcanic deposit, Leptospirillum ferrooxidans strain C2-3.</title>
        <authorList>
            <person name="Fujimura R."/>
            <person name="Sato Y."/>
            <person name="Nishizawa T."/>
            <person name="Nanba K."/>
            <person name="Oshima K."/>
            <person name="Hattori M."/>
            <person name="Kamijo T."/>
            <person name="Ohta H."/>
        </authorList>
    </citation>
    <scope>NUCLEOTIDE SEQUENCE [LARGE SCALE GENOMIC DNA]</scope>
    <source>
        <strain evidence="4">C2-3</strain>
    </source>
</reference>
<organism evidence="3 4">
    <name type="scientific">Leptospirillum ferrooxidans (strain C2-3)</name>
    <dbReference type="NCBI Taxonomy" id="1162668"/>
    <lineage>
        <taxon>Bacteria</taxon>
        <taxon>Pseudomonadati</taxon>
        <taxon>Nitrospirota</taxon>
        <taxon>Nitrospiria</taxon>
        <taxon>Nitrospirales</taxon>
        <taxon>Nitrospiraceae</taxon>
        <taxon>Leptospirillum</taxon>
    </lineage>
</organism>
<keyword evidence="1" id="KW-0697">Rotamase</keyword>
<dbReference type="SUPFAM" id="SSF54534">
    <property type="entry name" value="FKBP-like"/>
    <property type="match status" value="1"/>
</dbReference>
<evidence type="ECO:0000259" key="2">
    <source>
        <dbReference type="PROSITE" id="PS50198"/>
    </source>
</evidence>
<dbReference type="KEGG" id="lfc:LFE_2346"/>
<evidence type="ECO:0000313" key="3">
    <source>
        <dbReference type="EMBL" id="BAM08018.1"/>
    </source>
</evidence>
<dbReference type="eggNOG" id="COG0760">
    <property type="taxonomic scope" value="Bacteria"/>
</dbReference>
<dbReference type="PATRIC" id="fig|1162668.3.peg.2788"/>
<name>I0IRW9_LEPFC</name>
<dbReference type="Gene3D" id="1.10.8.1040">
    <property type="match status" value="1"/>
</dbReference>
<dbReference type="PANTHER" id="PTHR47245">
    <property type="entry name" value="PEPTIDYLPROLYL ISOMERASE"/>
    <property type="match status" value="1"/>
</dbReference>
<keyword evidence="1 3" id="KW-0413">Isomerase</keyword>
<dbReference type="Proteomes" id="UP000007382">
    <property type="component" value="Chromosome"/>
</dbReference>
<dbReference type="PANTHER" id="PTHR47245:SF2">
    <property type="entry name" value="PEPTIDYL-PROLYL CIS-TRANS ISOMERASE HP_0175-RELATED"/>
    <property type="match status" value="1"/>
</dbReference>
<keyword evidence="4" id="KW-1185">Reference proteome</keyword>
<dbReference type="PROSITE" id="PS50198">
    <property type="entry name" value="PPIC_PPIASE_2"/>
    <property type="match status" value="1"/>
</dbReference>
<dbReference type="EMBL" id="AP012342">
    <property type="protein sequence ID" value="BAM08018.1"/>
    <property type="molecule type" value="Genomic_DNA"/>
</dbReference>
<dbReference type="RefSeq" id="WP_014450501.1">
    <property type="nucleotide sequence ID" value="NC_017094.1"/>
</dbReference>
<dbReference type="InterPro" id="IPR050245">
    <property type="entry name" value="PrsA_foldase"/>
</dbReference>
<feature type="domain" description="PpiC" evidence="2">
    <location>
        <begin position="129"/>
        <end position="230"/>
    </location>
</feature>
<dbReference type="OrthoDB" id="9815119at2"/>
<dbReference type="InterPro" id="IPR000297">
    <property type="entry name" value="PPIase_PpiC"/>
</dbReference>
<dbReference type="GO" id="GO:0003755">
    <property type="term" value="F:peptidyl-prolyl cis-trans isomerase activity"/>
    <property type="evidence" value="ECO:0007669"/>
    <property type="project" value="UniProtKB-KW"/>
</dbReference>
<evidence type="ECO:0000256" key="1">
    <source>
        <dbReference type="PROSITE-ProRule" id="PRU00278"/>
    </source>
</evidence>
<protein>
    <submittedName>
        <fullName evidence="3">Putative peptidylprolyl cistrans isomerase</fullName>
    </submittedName>
</protein>
<dbReference type="HOGENOM" id="CLU_917633_0_0_0"/>
<proteinExistence type="predicted"/>
<reference evidence="3 4" key="1">
    <citation type="journal article" date="2012" name="J. Bacteriol.">
        <title>Complete Genome Sequence of Leptospirillum ferrooxidans Strain C2-3, Isolated from a Fresh Volcanic Ash Deposit on the Island of Miyake, Japan.</title>
        <authorList>
            <person name="Fujimura R."/>
            <person name="Sato Y."/>
            <person name="Nishizawa T."/>
            <person name="Oshima K."/>
            <person name="Kim S.-W."/>
            <person name="Hattori M."/>
            <person name="Kamijo T."/>
            <person name="Ohta H."/>
        </authorList>
    </citation>
    <scope>NUCLEOTIDE SEQUENCE [LARGE SCALE GENOMIC DNA]</scope>
    <source>
        <strain evidence="3 4">C2-3</strain>
    </source>
</reference>
<dbReference type="AlphaFoldDB" id="I0IRW9"/>
<dbReference type="STRING" id="1162668.LFE_2346"/>
<dbReference type="InterPro" id="IPR027304">
    <property type="entry name" value="Trigger_fact/SurA_dom_sf"/>
</dbReference>
<dbReference type="Gene3D" id="6.10.140.970">
    <property type="match status" value="1"/>
</dbReference>
<dbReference type="Pfam" id="PF13145">
    <property type="entry name" value="Rotamase_2"/>
    <property type="match status" value="1"/>
</dbReference>
<accession>I0IRW9</accession>
<evidence type="ECO:0000313" key="4">
    <source>
        <dbReference type="Proteomes" id="UP000007382"/>
    </source>
</evidence>
<dbReference type="PROSITE" id="PS51257">
    <property type="entry name" value="PROKAR_LIPOPROTEIN"/>
    <property type="match status" value="1"/>
</dbReference>
<sequence>MTFLHKKRPSLTGITLKNVLVATLVAGIAISAGCNRAPQKGVVATVGNASITSAQLSAKLFSLGVQPPVNPNTVSDVLNHMVDQKLLTQEAKDEGLASDPTIKSEIARAEDRILKKALLKKEVEDKLTVTDADISDYYQKHEKEIRQPGYVEARQVVFPTQKDADHFKNSLDRKGGFKKAIKTFKGGPLGRIFEGTLPPKFMPFFFGVKEGAVTGPIVLKDGVHYFRIDHFVAGHQLSLAESKEGIRRLLKREKRTDLTQALTNKLRAKTKININQPELAALVAQSQNLPGNTATPGQAPKGH</sequence>
<dbReference type="SUPFAM" id="SSF109998">
    <property type="entry name" value="Triger factor/SurA peptide-binding domain-like"/>
    <property type="match status" value="1"/>
</dbReference>